<evidence type="ECO:0000313" key="2">
    <source>
        <dbReference type="Proteomes" id="UP000663868"/>
    </source>
</evidence>
<dbReference type="AlphaFoldDB" id="A0A819PD21"/>
<dbReference type="Proteomes" id="UP000663868">
    <property type="component" value="Unassembled WGS sequence"/>
</dbReference>
<protein>
    <submittedName>
        <fullName evidence="1">Uncharacterized protein</fullName>
    </submittedName>
</protein>
<sequence length="80" mass="9046">ASIHRHFNGVSSSIGWNSLHLLLDSDIDYKLMYQDEFENVSPVKAIINEKPAYVVGSNTDEEIQNYTDSIQNAYVQNGQL</sequence>
<reference evidence="1" key="1">
    <citation type="submission" date="2021-02" db="EMBL/GenBank/DDBJ databases">
        <authorList>
            <person name="Nowell W R."/>
        </authorList>
    </citation>
    <scope>NUCLEOTIDE SEQUENCE</scope>
</reference>
<name>A0A819PD21_9BILA</name>
<accession>A0A819PD21</accession>
<organism evidence="1 2">
    <name type="scientific">Adineta steineri</name>
    <dbReference type="NCBI Taxonomy" id="433720"/>
    <lineage>
        <taxon>Eukaryota</taxon>
        <taxon>Metazoa</taxon>
        <taxon>Spiralia</taxon>
        <taxon>Gnathifera</taxon>
        <taxon>Rotifera</taxon>
        <taxon>Eurotatoria</taxon>
        <taxon>Bdelloidea</taxon>
        <taxon>Adinetida</taxon>
        <taxon>Adinetidae</taxon>
        <taxon>Adineta</taxon>
    </lineage>
</organism>
<comment type="caution">
    <text evidence="1">The sequence shown here is derived from an EMBL/GenBank/DDBJ whole genome shotgun (WGS) entry which is preliminary data.</text>
</comment>
<evidence type="ECO:0000313" key="1">
    <source>
        <dbReference type="EMBL" id="CAF4006166.1"/>
    </source>
</evidence>
<proteinExistence type="predicted"/>
<feature type="non-terminal residue" evidence="1">
    <location>
        <position position="1"/>
    </location>
</feature>
<dbReference type="EMBL" id="CAJOBB010002889">
    <property type="protein sequence ID" value="CAF4006166.1"/>
    <property type="molecule type" value="Genomic_DNA"/>
</dbReference>
<gene>
    <name evidence="1" type="ORF">KXQ929_LOCUS28779</name>
</gene>